<dbReference type="Proteomes" id="UP000523139">
    <property type="component" value="Unassembled WGS sequence"/>
</dbReference>
<keyword evidence="3" id="KW-1185">Reference proteome</keyword>
<dbReference type="EMBL" id="JABAHY010000001">
    <property type="protein sequence ID" value="NLS08463.1"/>
    <property type="molecule type" value="Genomic_DNA"/>
</dbReference>
<feature type="domain" description="Glutamine amidotransferase" evidence="1">
    <location>
        <begin position="24"/>
        <end position="181"/>
    </location>
</feature>
<organism evidence="2 3">
    <name type="scientific">Nesterenkonia sedimenti</name>
    <dbReference type="NCBI Taxonomy" id="1463632"/>
    <lineage>
        <taxon>Bacteria</taxon>
        <taxon>Bacillati</taxon>
        <taxon>Actinomycetota</taxon>
        <taxon>Actinomycetes</taxon>
        <taxon>Micrococcales</taxon>
        <taxon>Micrococcaceae</taxon>
        <taxon>Nesterenkonia</taxon>
    </lineage>
</organism>
<reference evidence="2 3" key="1">
    <citation type="submission" date="2020-04" db="EMBL/GenBank/DDBJ databases">
        <title>Nesterenkonia sp. nov., isolated from marine sediment.</title>
        <authorList>
            <person name="Zhang G."/>
        </authorList>
    </citation>
    <scope>NUCLEOTIDE SEQUENCE [LARGE SCALE GENOMIC DNA]</scope>
    <source>
        <strain evidence="2 3">MY13</strain>
    </source>
</reference>
<proteinExistence type="predicted"/>
<protein>
    <submittedName>
        <fullName evidence="2">Type 1 glutamine amidotransferase</fullName>
    </submittedName>
</protein>
<sequence>MAKILIIQHQESVPAAKFGDWLTAAGAEIDVLRPDLGQTVPEELTGYDGLVVLGGTAAPNDDADWEWLPAVRALQRRSTEQHQPNFNICLGAQLNAVAHGTEVFRRGRPQVGVMELQVRPEAGQDPVFAAMPEHPKAVLWHQEQIANIPEGAVYLLEGTDAPVQAYRVGEASWSVQFHPEPDAKLLQRWADNSEEFLGRAGRSAEEVIEEFRAQEAEIEDSFRPVAEAFLHFIQQRKAG</sequence>
<dbReference type="Pfam" id="PF00117">
    <property type="entry name" value="GATase"/>
    <property type="match status" value="1"/>
</dbReference>
<evidence type="ECO:0000313" key="2">
    <source>
        <dbReference type="EMBL" id="NLS08463.1"/>
    </source>
</evidence>
<accession>A0A7X8TGV7</accession>
<name>A0A7X8TGV7_9MICC</name>
<dbReference type="InterPro" id="IPR017926">
    <property type="entry name" value="GATASE"/>
</dbReference>
<dbReference type="PANTHER" id="PTHR42695:SF5">
    <property type="entry name" value="GLUTAMINE AMIDOTRANSFERASE YLR126C-RELATED"/>
    <property type="match status" value="1"/>
</dbReference>
<dbReference type="RefSeq" id="WP_168885972.1">
    <property type="nucleotide sequence ID" value="NZ_JABAHY010000001.1"/>
</dbReference>
<dbReference type="PROSITE" id="PS51273">
    <property type="entry name" value="GATASE_TYPE_1"/>
    <property type="match status" value="1"/>
</dbReference>
<dbReference type="AlphaFoldDB" id="A0A7X8TGV7"/>
<dbReference type="InterPro" id="IPR029062">
    <property type="entry name" value="Class_I_gatase-like"/>
</dbReference>
<dbReference type="InterPro" id="IPR044992">
    <property type="entry name" value="ChyE-like"/>
</dbReference>
<dbReference type="GO" id="GO:0016740">
    <property type="term" value="F:transferase activity"/>
    <property type="evidence" value="ECO:0007669"/>
    <property type="project" value="UniProtKB-KW"/>
</dbReference>
<dbReference type="PANTHER" id="PTHR42695">
    <property type="entry name" value="GLUTAMINE AMIDOTRANSFERASE YLR126C-RELATED"/>
    <property type="match status" value="1"/>
</dbReference>
<dbReference type="SUPFAM" id="SSF52317">
    <property type="entry name" value="Class I glutamine amidotransferase-like"/>
    <property type="match status" value="1"/>
</dbReference>
<evidence type="ECO:0000313" key="3">
    <source>
        <dbReference type="Proteomes" id="UP000523139"/>
    </source>
</evidence>
<keyword evidence="2" id="KW-0808">Transferase</keyword>
<comment type="caution">
    <text evidence="2">The sequence shown here is derived from an EMBL/GenBank/DDBJ whole genome shotgun (WGS) entry which is preliminary data.</text>
</comment>
<gene>
    <name evidence="2" type="ORF">HGQ17_00260</name>
</gene>
<dbReference type="CDD" id="cd01741">
    <property type="entry name" value="GATase1_1"/>
    <property type="match status" value="1"/>
</dbReference>
<evidence type="ECO:0000259" key="1">
    <source>
        <dbReference type="Pfam" id="PF00117"/>
    </source>
</evidence>
<keyword evidence="2" id="KW-0315">Glutamine amidotransferase</keyword>
<dbReference type="Gene3D" id="3.40.50.880">
    <property type="match status" value="1"/>
</dbReference>
<dbReference type="GO" id="GO:0005829">
    <property type="term" value="C:cytosol"/>
    <property type="evidence" value="ECO:0007669"/>
    <property type="project" value="TreeGrafter"/>
</dbReference>